<dbReference type="PANTHER" id="PTHR40940">
    <property type="entry name" value="PROTEIN BATD-RELATED"/>
    <property type="match status" value="1"/>
</dbReference>
<dbReference type="Proteomes" id="UP000321248">
    <property type="component" value="Unassembled WGS sequence"/>
</dbReference>
<dbReference type="Pfam" id="PF13584">
    <property type="entry name" value="BatD"/>
    <property type="match status" value="1"/>
</dbReference>
<reference evidence="2 3" key="1">
    <citation type="submission" date="2019-08" db="EMBL/GenBank/DDBJ databases">
        <authorList>
            <person name="Karlyshev A.V."/>
        </authorList>
    </citation>
    <scope>NUCLEOTIDE SEQUENCE [LARGE SCALE GENOMIC DNA]</scope>
    <source>
        <strain evidence="2 3">Alg18-2.2</strain>
    </source>
</reference>
<dbReference type="RefSeq" id="WP_147891450.1">
    <property type="nucleotide sequence ID" value="NZ_VRTS01000004.1"/>
</dbReference>
<feature type="compositionally biased region" description="Low complexity" evidence="1">
    <location>
        <begin position="527"/>
        <end position="542"/>
    </location>
</feature>
<evidence type="ECO:0000313" key="3">
    <source>
        <dbReference type="Proteomes" id="UP000321248"/>
    </source>
</evidence>
<organism evidence="2 3">
    <name type="scientific">Alkalisalibacterium limincola</name>
    <dbReference type="NCBI Taxonomy" id="2699169"/>
    <lineage>
        <taxon>Bacteria</taxon>
        <taxon>Pseudomonadati</taxon>
        <taxon>Pseudomonadota</taxon>
        <taxon>Gammaproteobacteria</taxon>
        <taxon>Lysobacterales</taxon>
        <taxon>Lysobacteraceae</taxon>
        <taxon>Alkalisalibacterium</taxon>
    </lineage>
</organism>
<dbReference type="OrthoDB" id="5293418at2"/>
<accession>A0A5C8KSI1</accession>
<dbReference type="InterPro" id="IPR025738">
    <property type="entry name" value="BatD"/>
</dbReference>
<proteinExistence type="predicted"/>
<feature type="compositionally biased region" description="Pro residues" evidence="1">
    <location>
        <begin position="546"/>
        <end position="556"/>
    </location>
</feature>
<comment type="caution">
    <text evidence="2">The sequence shown here is derived from an EMBL/GenBank/DDBJ whole genome shotgun (WGS) entry which is preliminary data.</text>
</comment>
<evidence type="ECO:0000256" key="1">
    <source>
        <dbReference type="SAM" id="MobiDB-lite"/>
    </source>
</evidence>
<name>A0A5C8KSI1_9GAMM</name>
<gene>
    <name evidence="2" type="ORF">FU658_07095</name>
</gene>
<dbReference type="PANTHER" id="PTHR40940:SF1">
    <property type="entry name" value="PROTEIN BATD"/>
    <property type="match status" value="1"/>
</dbReference>
<evidence type="ECO:0000313" key="2">
    <source>
        <dbReference type="EMBL" id="TXK62528.1"/>
    </source>
</evidence>
<feature type="region of interest" description="Disordered" evidence="1">
    <location>
        <begin position="513"/>
        <end position="556"/>
    </location>
</feature>
<dbReference type="AlphaFoldDB" id="A0A5C8KSI1"/>
<sequence>MMGERMRWGLLLGLALILSPLGGAAQAQPVASLDRERITLGESVVLRIEASRLVGAPPDLSPLEGRVEVLQRSGRTEFSRGASHSVWEFTLLPREEGVVGIPALDWAGGRTAPLSLTVLPTRSGSAGAGDPIFIEVEIDDQTPYVQQALTYTLRLGYRVTLLEGRLDAPDVGDGASLRQSGEDVSYQRDIDGHRYRIVERRYVLVADRSGEVRVGPPRFQGRVQPPGSPFGAFQSVAQSGEALTLQVRPRPPQAASPWLPARSLRVRLAPPPDTLRQGEPVTLALRVRAEGATRDQLAGLALPEGPGYQVYPEAAELSERVEDGRLVVEGVRRFVVVPLLGERLVIPPSTLPWWDVANDQPAQADIPGLDVLIEPSGATPPGTREVPGAGTDAVLLVEHDVPDARLWKGLALLLGLAWLLTLVVLGSMLWRRPATGGRGEPLSPHGAEPGRRRGAGMKLRRALDEGDLSGVEHALLACAPGHCSGLAEVIALLADPAQRDAAQLLMQARWGGGDPAQAREAARRAFRPGPRWRPAGPSGAGAVQDPVPPLYPGSHS</sequence>
<protein>
    <submittedName>
        <fullName evidence="2">Protein BatD</fullName>
    </submittedName>
</protein>
<keyword evidence="3" id="KW-1185">Reference proteome</keyword>
<dbReference type="EMBL" id="VRTS01000004">
    <property type="protein sequence ID" value="TXK62528.1"/>
    <property type="molecule type" value="Genomic_DNA"/>
</dbReference>